<sequence>MCLYDCVCALFWDPILLSYTPSLALQLSSPSPPLLLSLRPVTTRAAHTSPPPIHATPPPSSPSLLLKLFQQEGREREKVTNHAVSEKEPFPPLLCVCMNFCMCAFVDDLILLCVHAFILFRKLHSDK</sequence>
<name>A0AAV1EQX8_XYRNO</name>
<feature type="region of interest" description="Disordered" evidence="1">
    <location>
        <begin position="43"/>
        <end position="62"/>
    </location>
</feature>
<feature type="compositionally biased region" description="Pro residues" evidence="1">
    <location>
        <begin position="49"/>
        <end position="61"/>
    </location>
</feature>
<dbReference type="EMBL" id="OY660865">
    <property type="protein sequence ID" value="CAJ1051115.1"/>
    <property type="molecule type" value="Genomic_DNA"/>
</dbReference>
<proteinExistence type="predicted"/>
<protein>
    <submittedName>
        <fullName evidence="2">Uncharacterized protein</fullName>
    </submittedName>
</protein>
<evidence type="ECO:0000313" key="3">
    <source>
        <dbReference type="Proteomes" id="UP001178508"/>
    </source>
</evidence>
<keyword evidence="3" id="KW-1185">Reference proteome</keyword>
<organism evidence="2 3">
    <name type="scientific">Xyrichtys novacula</name>
    <name type="common">Pearly razorfish</name>
    <name type="synonym">Hemipteronotus novacula</name>
    <dbReference type="NCBI Taxonomy" id="13765"/>
    <lineage>
        <taxon>Eukaryota</taxon>
        <taxon>Metazoa</taxon>
        <taxon>Chordata</taxon>
        <taxon>Craniata</taxon>
        <taxon>Vertebrata</taxon>
        <taxon>Euteleostomi</taxon>
        <taxon>Actinopterygii</taxon>
        <taxon>Neopterygii</taxon>
        <taxon>Teleostei</taxon>
        <taxon>Neoteleostei</taxon>
        <taxon>Acanthomorphata</taxon>
        <taxon>Eupercaria</taxon>
        <taxon>Labriformes</taxon>
        <taxon>Labridae</taxon>
        <taxon>Xyrichtys</taxon>
    </lineage>
</organism>
<gene>
    <name evidence="2" type="ORF">XNOV1_A011827</name>
</gene>
<dbReference type="AlphaFoldDB" id="A0AAV1EQX8"/>
<reference evidence="2" key="1">
    <citation type="submission" date="2023-08" db="EMBL/GenBank/DDBJ databases">
        <authorList>
            <person name="Alioto T."/>
            <person name="Alioto T."/>
            <person name="Gomez Garrido J."/>
        </authorList>
    </citation>
    <scope>NUCLEOTIDE SEQUENCE</scope>
</reference>
<evidence type="ECO:0000256" key="1">
    <source>
        <dbReference type="SAM" id="MobiDB-lite"/>
    </source>
</evidence>
<dbReference type="Proteomes" id="UP001178508">
    <property type="component" value="Chromosome 2"/>
</dbReference>
<evidence type="ECO:0000313" key="2">
    <source>
        <dbReference type="EMBL" id="CAJ1051115.1"/>
    </source>
</evidence>
<accession>A0AAV1EQX8</accession>